<dbReference type="Gene3D" id="1.20.5.1930">
    <property type="match status" value="1"/>
</dbReference>
<keyword evidence="3" id="KW-0597">Phosphoprotein</keyword>
<keyword evidence="9" id="KW-0175">Coiled coil</keyword>
<feature type="transmembrane region" description="Helical" evidence="10">
    <location>
        <begin position="90"/>
        <end position="110"/>
    </location>
</feature>
<evidence type="ECO:0000256" key="7">
    <source>
        <dbReference type="ARBA" id="ARBA00022840"/>
    </source>
</evidence>
<evidence type="ECO:0000259" key="11">
    <source>
        <dbReference type="Pfam" id="PF02518"/>
    </source>
</evidence>
<evidence type="ECO:0000256" key="2">
    <source>
        <dbReference type="ARBA" id="ARBA00012438"/>
    </source>
</evidence>
<keyword evidence="4" id="KW-0808">Transferase</keyword>
<dbReference type="InterPro" id="IPR050482">
    <property type="entry name" value="Sensor_HK_TwoCompSys"/>
</dbReference>
<keyword evidence="5" id="KW-0547">Nucleotide-binding</keyword>
<dbReference type="SUPFAM" id="SSF55874">
    <property type="entry name" value="ATPase domain of HSP90 chaperone/DNA topoisomerase II/histidine kinase"/>
    <property type="match status" value="1"/>
</dbReference>
<feature type="domain" description="Signal transduction histidine kinase subgroup 3 dimerisation and phosphoacceptor" evidence="12">
    <location>
        <begin position="163"/>
        <end position="228"/>
    </location>
</feature>
<dbReference type="RefSeq" id="WP_184974907.1">
    <property type="nucleotide sequence ID" value="NZ_JACHIN010000024.1"/>
</dbReference>
<accession>A0A7W8AGD3</accession>
<evidence type="ECO:0000256" key="4">
    <source>
        <dbReference type="ARBA" id="ARBA00022679"/>
    </source>
</evidence>
<evidence type="ECO:0000256" key="5">
    <source>
        <dbReference type="ARBA" id="ARBA00022741"/>
    </source>
</evidence>
<protein>
    <recommendedName>
        <fullName evidence="2">histidine kinase</fullName>
        <ecNumber evidence="2">2.7.13.3</ecNumber>
    </recommendedName>
</protein>
<dbReference type="InterPro" id="IPR036890">
    <property type="entry name" value="HATPase_C_sf"/>
</dbReference>
<evidence type="ECO:0000256" key="1">
    <source>
        <dbReference type="ARBA" id="ARBA00000085"/>
    </source>
</evidence>
<organism evidence="13 14">
    <name type="scientific">Nonomuraea endophytica</name>
    <dbReference type="NCBI Taxonomy" id="714136"/>
    <lineage>
        <taxon>Bacteria</taxon>
        <taxon>Bacillati</taxon>
        <taxon>Actinomycetota</taxon>
        <taxon>Actinomycetes</taxon>
        <taxon>Streptosporangiales</taxon>
        <taxon>Streptosporangiaceae</taxon>
        <taxon>Nonomuraea</taxon>
    </lineage>
</organism>
<reference evidence="13 14" key="1">
    <citation type="submission" date="2020-08" db="EMBL/GenBank/DDBJ databases">
        <title>Genomic Encyclopedia of Type Strains, Phase IV (KMG-IV): sequencing the most valuable type-strain genomes for metagenomic binning, comparative biology and taxonomic classification.</title>
        <authorList>
            <person name="Goeker M."/>
        </authorList>
    </citation>
    <scope>NUCLEOTIDE SEQUENCE [LARGE SCALE GENOMIC DNA]</scope>
    <source>
        <strain evidence="13 14">DSM 45385</strain>
    </source>
</reference>
<comment type="caution">
    <text evidence="13">The sequence shown here is derived from an EMBL/GenBank/DDBJ whole genome shotgun (WGS) entry which is preliminary data.</text>
</comment>
<dbReference type="PANTHER" id="PTHR24421">
    <property type="entry name" value="NITRATE/NITRITE SENSOR PROTEIN NARX-RELATED"/>
    <property type="match status" value="1"/>
</dbReference>
<dbReference type="EMBL" id="JACHIN010000024">
    <property type="protein sequence ID" value="MBB5084636.1"/>
    <property type="molecule type" value="Genomic_DNA"/>
</dbReference>
<dbReference type="InterPro" id="IPR003594">
    <property type="entry name" value="HATPase_dom"/>
</dbReference>
<evidence type="ECO:0000256" key="8">
    <source>
        <dbReference type="ARBA" id="ARBA00023012"/>
    </source>
</evidence>
<dbReference type="GO" id="GO:0000155">
    <property type="term" value="F:phosphorelay sensor kinase activity"/>
    <property type="evidence" value="ECO:0007669"/>
    <property type="project" value="InterPro"/>
</dbReference>
<dbReference type="GO" id="GO:0046983">
    <property type="term" value="F:protein dimerization activity"/>
    <property type="evidence" value="ECO:0007669"/>
    <property type="project" value="InterPro"/>
</dbReference>
<dbReference type="Pfam" id="PF02518">
    <property type="entry name" value="HATPase_c"/>
    <property type="match status" value="1"/>
</dbReference>
<dbReference type="InterPro" id="IPR011712">
    <property type="entry name" value="Sig_transdc_His_kin_sub3_dim/P"/>
</dbReference>
<evidence type="ECO:0000256" key="6">
    <source>
        <dbReference type="ARBA" id="ARBA00022777"/>
    </source>
</evidence>
<dbReference type="GO" id="GO:0005524">
    <property type="term" value="F:ATP binding"/>
    <property type="evidence" value="ECO:0007669"/>
    <property type="project" value="UniProtKB-KW"/>
</dbReference>
<keyword evidence="7" id="KW-0067">ATP-binding</keyword>
<evidence type="ECO:0000256" key="3">
    <source>
        <dbReference type="ARBA" id="ARBA00022553"/>
    </source>
</evidence>
<proteinExistence type="predicted"/>
<feature type="coiled-coil region" evidence="9">
    <location>
        <begin position="138"/>
        <end position="165"/>
    </location>
</feature>
<dbReference type="Pfam" id="PF07730">
    <property type="entry name" value="HisKA_3"/>
    <property type="match status" value="1"/>
</dbReference>
<sequence length="352" mass="36442">MSRPDLLVAPIVAAVMVANAALTGKAGPVGYALLLAAAAAMHFHRRAPIPVLAATTGLALVYFLTVEPEISASVPALIALTSVVRVHGRPYALASALTLILGMMASNLLAGQPPVTAIKGGFLVMGWYVAAMAMGVALLQADERAAEAERTREEALLRRAEQERLYIARELHDTLTHAISVIKVQAGVAVHLAKKRGEEVPASLLTIQEASGDAMRELRATLEALRDETVALARLPGLVERTRAGGQDVRLTVGGSPRPLPEEVEQAAYRIVQEALTNVTKHAGGAAAADVVVSYGSAGVVLQVDDDGHGQSAGAPGVGLTGMRERVAALGGTLAAGPRPEGGFSVRAELPA</sequence>
<evidence type="ECO:0000256" key="10">
    <source>
        <dbReference type="SAM" id="Phobius"/>
    </source>
</evidence>
<evidence type="ECO:0000313" key="14">
    <source>
        <dbReference type="Proteomes" id="UP000568380"/>
    </source>
</evidence>
<name>A0A7W8AGD3_9ACTN</name>
<dbReference type="EC" id="2.7.13.3" evidence="2"/>
<gene>
    <name evidence="13" type="ORF">HNR40_010145</name>
</gene>
<feature type="transmembrane region" description="Helical" evidence="10">
    <location>
        <begin position="59"/>
        <end position="84"/>
    </location>
</feature>
<evidence type="ECO:0000256" key="9">
    <source>
        <dbReference type="SAM" id="Coils"/>
    </source>
</evidence>
<keyword evidence="10" id="KW-0472">Membrane</keyword>
<evidence type="ECO:0000259" key="12">
    <source>
        <dbReference type="Pfam" id="PF07730"/>
    </source>
</evidence>
<dbReference type="GO" id="GO:0016020">
    <property type="term" value="C:membrane"/>
    <property type="evidence" value="ECO:0007669"/>
    <property type="project" value="InterPro"/>
</dbReference>
<feature type="domain" description="Histidine kinase/HSP90-like ATPase" evidence="11">
    <location>
        <begin position="265"/>
        <end position="351"/>
    </location>
</feature>
<comment type="catalytic activity">
    <reaction evidence="1">
        <text>ATP + protein L-histidine = ADP + protein N-phospho-L-histidine.</text>
        <dbReference type="EC" id="2.7.13.3"/>
    </reaction>
</comment>
<dbReference type="Proteomes" id="UP000568380">
    <property type="component" value="Unassembled WGS sequence"/>
</dbReference>
<keyword evidence="14" id="KW-1185">Reference proteome</keyword>
<evidence type="ECO:0000313" key="13">
    <source>
        <dbReference type="EMBL" id="MBB5084636.1"/>
    </source>
</evidence>
<keyword evidence="6 13" id="KW-0418">Kinase</keyword>
<keyword evidence="10" id="KW-1133">Transmembrane helix</keyword>
<dbReference type="PANTHER" id="PTHR24421:SF10">
    <property type="entry name" value="NITRATE_NITRITE SENSOR PROTEIN NARQ"/>
    <property type="match status" value="1"/>
</dbReference>
<keyword evidence="8" id="KW-0902">Two-component regulatory system</keyword>
<feature type="transmembrane region" description="Helical" evidence="10">
    <location>
        <begin position="122"/>
        <end position="141"/>
    </location>
</feature>
<keyword evidence="10" id="KW-0812">Transmembrane</keyword>
<dbReference type="Gene3D" id="3.30.565.10">
    <property type="entry name" value="Histidine kinase-like ATPase, C-terminal domain"/>
    <property type="match status" value="1"/>
</dbReference>
<dbReference type="AlphaFoldDB" id="A0A7W8AGD3"/>
<dbReference type="CDD" id="cd16917">
    <property type="entry name" value="HATPase_UhpB-NarQ-NarX-like"/>
    <property type="match status" value="1"/>
</dbReference>